<comment type="caution">
    <text evidence="1">The sequence shown here is derived from an EMBL/GenBank/DDBJ whole genome shotgun (WGS) entry which is preliminary data.</text>
</comment>
<evidence type="ECO:0000313" key="1">
    <source>
        <dbReference type="EMBL" id="PQP03274.1"/>
    </source>
</evidence>
<dbReference type="Proteomes" id="UP000239687">
    <property type="component" value="Unassembled WGS sequence"/>
</dbReference>
<proteinExistence type="predicted"/>
<reference evidence="1 2" key="1">
    <citation type="submission" date="2018-02" db="EMBL/GenBank/DDBJ databases">
        <title>Draft genome sequencing of Pseudomonas frederiksbergensis 11-D3.</title>
        <authorList>
            <person name="Zheng B.-X."/>
        </authorList>
    </citation>
    <scope>NUCLEOTIDE SEQUENCE [LARGE SCALE GENOMIC DNA]</scope>
    <source>
        <strain evidence="1 2">11-D3</strain>
    </source>
</reference>
<evidence type="ECO:0000313" key="2">
    <source>
        <dbReference type="Proteomes" id="UP000239687"/>
    </source>
</evidence>
<dbReference type="EMBL" id="PUIN01000008">
    <property type="protein sequence ID" value="PQP03274.1"/>
    <property type="molecule type" value="Genomic_DNA"/>
</dbReference>
<protein>
    <submittedName>
        <fullName evidence="1">Uncharacterized protein</fullName>
    </submittedName>
</protein>
<accession>A0A2S8HL96</accession>
<organism evidence="1 2">
    <name type="scientific">Pseudomonas frederiksbergensis</name>
    <dbReference type="NCBI Taxonomy" id="104087"/>
    <lineage>
        <taxon>Bacteria</taxon>
        <taxon>Pseudomonadati</taxon>
        <taxon>Pseudomonadota</taxon>
        <taxon>Gammaproteobacteria</taxon>
        <taxon>Pseudomonadales</taxon>
        <taxon>Pseudomonadaceae</taxon>
        <taxon>Pseudomonas</taxon>
    </lineage>
</organism>
<name>A0A2S8HL96_9PSED</name>
<sequence>MAVAALQVQALIVALLGVVFVSVTHASAVMRPTQAEPWGSKKLSDNARGFGLQRGCPMLLARPKRALIGGWGGWQGLSGERDCGLVGPLCDSHGGIIERIFSWREDRYPMSEPARMYSCACRLL</sequence>
<gene>
    <name evidence="1" type="ORF">C5612_15730</name>
</gene>
<dbReference type="AlphaFoldDB" id="A0A2S8HL96"/>